<organism evidence="2 3">
    <name type="scientific">Ambispora gerdemannii</name>
    <dbReference type="NCBI Taxonomy" id="144530"/>
    <lineage>
        <taxon>Eukaryota</taxon>
        <taxon>Fungi</taxon>
        <taxon>Fungi incertae sedis</taxon>
        <taxon>Mucoromycota</taxon>
        <taxon>Glomeromycotina</taxon>
        <taxon>Glomeromycetes</taxon>
        <taxon>Archaeosporales</taxon>
        <taxon>Ambisporaceae</taxon>
        <taxon>Ambispora</taxon>
    </lineage>
</organism>
<evidence type="ECO:0000313" key="2">
    <source>
        <dbReference type="EMBL" id="CAG8697641.1"/>
    </source>
</evidence>
<dbReference type="Proteomes" id="UP000789831">
    <property type="component" value="Unassembled WGS sequence"/>
</dbReference>
<reference evidence="2" key="1">
    <citation type="submission" date="2021-06" db="EMBL/GenBank/DDBJ databases">
        <authorList>
            <person name="Kallberg Y."/>
            <person name="Tangrot J."/>
            <person name="Rosling A."/>
        </authorList>
    </citation>
    <scope>NUCLEOTIDE SEQUENCE</scope>
    <source>
        <strain evidence="2">MT106</strain>
    </source>
</reference>
<keyword evidence="3" id="KW-1185">Reference proteome</keyword>
<feature type="region of interest" description="Disordered" evidence="1">
    <location>
        <begin position="1"/>
        <end position="43"/>
    </location>
</feature>
<gene>
    <name evidence="2" type="ORF">AGERDE_LOCUS13348</name>
</gene>
<comment type="caution">
    <text evidence="2">The sequence shown here is derived from an EMBL/GenBank/DDBJ whole genome shotgun (WGS) entry which is preliminary data.</text>
</comment>
<evidence type="ECO:0000256" key="1">
    <source>
        <dbReference type="SAM" id="MobiDB-lite"/>
    </source>
</evidence>
<dbReference type="EMBL" id="CAJVPL010017076">
    <property type="protein sequence ID" value="CAG8697641.1"/>
    <property type="molecule type" value="Genomic_DNA"/>
</dbReference>
<sequence>MSSRVIESDKIEERTGEGEQQQQQQTKYVGLNSIQDNDELFEV</sequence>
<feature type="compositionally biased region" description="Basic and acidic residues" evidence="1">
    <location>
        <begin position="1"/>
        <end position="17"/>
    </location>
</feature>
<evidence type="ECO:0000313" key="3">
    <source>
        <dbReference type="Proteomes" id="UP000789831"/>
    </source>
</evidence>
<accession>A0A9N9HN73</accession>
<protein>
    <submittedName>
        <fullName evidence="2">11461_t:CDS:1</fullName>
    </submittedName>
</protein>
<feature type="non-terminal residue" evidence="2">
    <location>
        <position position="43"/>
    </location>
</feature>
<proteinExistence type="predicted"/>
<dbReference type="AlphaFoldDB" id="A0A9N9HN73"/>
<name>A0A9N9HN73_9GLOM</name>